<dbReference type="STRING" id="105785.A0A2J7RGD0"/>
<proteinExistence type="predicted"/>
<keyword evidence="4" id="KW-0862">Zinc</keyword>
<accession>A0A2J7RGD0</accession>
<evidence type="ECO:0000259" key="7">
    <source>
        <dbReference type="PROSITE" id="PS50157"/>
    </source>
</evidence>
<feature type="domain" description="C2H2-type" evidence="7">
    <location>
        <begin position="652"/>
        <end position="680"/>
    </location>
</feature>
<evidence type="ECO:0000256" key="1">
    <source>
        <dbReference type="ARBA" id="ARBA00022723"/>
    </source>
</evidence>
<feature type="domain" description="C2H2-type" evidence="7">
    <location>
        <begin position="622"/>
        <end position="650"/>
    </location>
</feature>
<dbReference type="Gene3D" id="3.30.160.60">
    <property type="entry name" value="Classic Zinc Finger"/>
    <property type="match status" value="4"/>
</dbReference>
<dbReference type="GO" id="GO:0008270">
    <property type="term" value="F:zinc ion binding"/>
    <property type="evidence" value="ECO:0007669"/>
    <property type="project" value="UniProtKB-KW"/>
</dbReference>
<feature type="domain" description="C2H2-type" evidence="7">
    <location>
        <begin position="738"/>
        <end position="766"/>
    </location>
</feature>
<feature type="domain" description="C2H2-type" evidence="7">
    <location>
        <begin position="317"/>
        <end position="344"/>
    </location>
</feature>
<keyword evidence="9" id="KW-1185">Reference proteome</keyword>
<dbReference type="EMBL" id="NEVH01004401">
    <property type="protein sequence ID" value="PNF39870.1"/>
    <property type="molecule type" value="Genomic_DNA"/>
</dbReference>
<feature type="compositionally biased region" description="Polar residues" evidence="6">
    <location>
        <begin position="455"/>
        <end position="474"/>
    </location>
</feature>
<evidence type="ECO:0000313" key="9">
    <source>
        <dbReference type="Proteomes" id="UP000235965"/>
    </source>
</evidence>
<dbReference type="Pfam" id="PF00096">
    <property type="entry name" value="zf-C2H2"/>
    <property type="match status" value="1"/>
</dbReference>
<comment type="caution">
    <text evidence="8">The sequence shown here is derived from an EMBL/GenBank/DDBJ whole genome shotgun (WGS) entry which is preliminary data.</text>
</comment>
<dbReference type="InterPro" id="IPR036236">
    <property type="entry name" value="Znf_C2H2_sf"/>
</dbReference>
<evidence type="ECO:0000256" key="3">
    <source>
        <dbReference type="ARBA" id="ARBA00022771"/>
    </source>
</evidence>
<feature type="domain" description="C2H2-type" evidence="7">
    <location>
        <begin position="708"/>
        <end position="736"/>
    </location>
</feature>
<feature type="region of interest" description="Disordered" evidence="6">
    <location>
        <begin position="377"/>
        <end position="396"/>
    </location>
</feature>
<organism evidence="8 9">
    <name type="scientific">Cryptotermes secundus</name>
    <dbReference type="NCBI Taxonomy" id="105785"/>
    <lineage>
        <taxon>Eukaryota</taxon>
        <taxon>Metazoa</taxon>
        <taxon>Ecdysozoa</taxon>
        <taxon>Arthropoda</taxon>
        <taxon>Hexapoda</taxon>
        <taxon>Insecta</taxon>
        <taxon>Pterygota</taxon>
        <taxon>Neoptera</taxon>
        <taxon>Polyneoptera</taxon>
        <taxon>Dictyoptera</taxon>
        <taxon>Blattodea</taxon>
        <taxon>Blattoidea</taxon>
        <taxon>Termitoidae</taxon>
        <taxon>Kalotermitidae</taxon>
        <taxon>Cryptotermitinae</taxon>
        <taxon>Cryptotermes</taxon>
    </lineage>
</organism>
<dbReference type="PANTHER" id="PTHR24379">
    <property type="entry name" value="KRAB AND ZINC FINGER DOMAIN-CONTAINING"/>
    <property type="match status" value="1"/>
</dbReference>
<feature type="domain" description="C2H2-type" evidence="7">
    <location>
        <begin position="768"/>
        <end position="791"/>
    </location>
</feature>
<keyword evidence="1" id="KW-0479">Metal-binding</keyword>
<dbReference type="InterPro" id="IPR013087">
    <property type="entry name" value="Znf_C2H2_type"/>
</dbReference>
<dbReference type="InParanoid" id="A0A2J7RGD0"/>
<feature type="region of interest" description="Disordered" evidence="6">
    <location>
        <begin position="79"/>
        <end position="107"/>
    </location>
</feature>
<dbReference type="SUPFAM" id="SSF57667">
    <property type="entry name" value="beta-beta-alpha zinc fingers"/>
    <property type="match status" value="4"/>
</dbReference>
<evidence type="ECO:0000256" key="4">
    <source>
        <dbReference type="ARBA" id="ARBA00022833"/>
    </source>
</evidence>
<feature type="compositionally biased region" description="Basic and acidic residues" evidence="6">
    <location>
        <begin position="378"/>
        <end position="390"/>
    </location>
</feature>
<feature type="region of interest" description="Disordered" evidence="6">
    <location>
        <begin position="433"/>
        <end position="474"/>
    </location>
</feature>
<evidence type="ECO:0000313" key="8">
    <source>
        <dbReference type="EMBL" id="PNF39870.1"/>
    </source>
</evidence>
<dbReference type="AlphaFoldDB" id="A0A2J7RGD0"/>
<evidence type="ECO:0000256" key="2">
    <source>
        <dbReference type="ARBA" id="ARBA00022737"/>
    </source>
</evidence>
<keyword evidence="3 5" id="KW-0863">Zinc-finger</keyword>
<keyword evidence="2" id="KW-0677">Repeat</keyword>
<reference evidence="8 9" key="1">
    <citation type="submission" date="2017-12" db="EMBL/GenBank/DDBJ databases">
        <title>Hemimetabolous genomes reveal molecular basis of termite eusociality.</title>
        <authorList>
            <person name="Harrison M.C."/>
            <person name="Jongepier E."/>
            <person name="Robertson H.M."/>
            <person name="Arning N."/>
            <person name="Bitard-Feildel T."/>
            <person name="Chao H."/>
            <person name="Childers C.P."/>
            <person name="Dinh H."/>
            <person name="Doddapaneni H."/>
            <person name="Dugan S."/>
            <person name="Gowin J."/>
            <person name="Greiner C."/>
            <person name="Han Y."/>
            <person name="Hu H."/>
            <person name="Hughes D.S.T."/>
            <person name="Huylmans A.-K."/>
            <person name="Kemena C."/>
            <person name="Kremer L.P.M."/>
            <person name="Lee S.L."/>
            <person name="Lopez-Ezquerra A."/>
            <person name="Mallet L."/>
            <person name="Monroy-Kuhn J.M."/>
            <person name="Moser A."/>
            <person name="Murali S.C."/>
            <person name="Muzny D.M."/>
            <person name="Otani S."/>
            <person name="Piulachs M.-D."/>
            <person name="Poelchau M."/>
            <person name="Qu J."/>
            <person name="Schaub F."/>
            <person name="Wada-Katsumata A."/>
            <person name="Worley K.C."/>
            <person name="Xie Q."/>
            <person name="Ylla G."/>
            <person name="Poulsen M."/>
            <person name="Gibbs R.A."/>
            <person name="Schal C."/>
            <person name="Richards S."/>
            <person name="Belles X."/>
            <person name="Korb J."/>
            <person name="Bornberg-Bauer E."/>
        </authorList>
    </citation>
    <scope>NUCLEOTIDE SEQUENCE [LARGE SCALE GENOMIC DNA]</scope>
    <source>
        <tissue evidence="8">Whole body</tissue>
    </source>
</reference>
<feature type="domain" description="C2H2-type" evidence="7">
    <location>
        <begin position="569"/>
        <end position="596"/>
    </location>
</feature>
<feature type="domain" description="C2H2-type" evidence="7">
    <location>
        <begin position="596"/>
        <end position="623"/>
    </location>
</feature>
<dbReference type="PANTHER" id="PTHR24379:SF121">
    <property type="entry name" value="C2H2-TYPE DOMAIN-CONTAINING PROTEIN"/>
    <property type="match status" value="1"/>
</dbReference>
<feature type="compositionally biased region" description="Polar residues" evidence="6">
    <location>
        <begin position="79"/>
        <end position="95"/>
    </location>
</feature>
<dbReference type="InterPro" id="IPR041588">
    <property type="entry name" value="Integrase_H2C2"/>
</dbReference>
<feature type="domain" description="C2H2-type" evidence="7">
    <location>
        <begin position="796"/>
        <end position="824"/>
    </location>
</feature>
<protein>
    <recommendedName>
        <fullName evidence="7">C2H2-type domain-containing protein</fullName>
    </recommendedName>
</protein>
<dbReference type="Proteomes" id="UP000235965">
    <property type="component" value="Unassembled WGS sequence"/>
</dbReference>
<dbReference type="Gene3D" id="1.10.340.70">
    <property type="match status" value="1"/>
</dbReference>
<feature type="compositionally biased region" description="Polar residues" evidence="6">
    <location>
        <begin position="433"/>
        <end position="447"/>
    </location>
</feature>
<name>A0A2J7RGD0_9NEOP</name>
<dbReference type="Pfam" id="PF17921">
    <property type="entry name" value="Integrase_H2C2"/>
    <property type="match status" value="1"/>
</dbReference>
<gene>
    <name evidence="8" type="ORF">B7P43_G01958</name>
</gene>
<dbReference type="PROSITE" id="PS50157">
    <property type="entry name" value="ZINC_FINGER_C2H2_2"/>
    <property type="match status" value="9"/>
</dbReference>
<sequence length="1132" mass="127872">MEGILYYGQKLHKRVIMEKAQQREILKKIHVEEGTGVHLGLKKMYVRINQFYFWKGLYVDIANFVSQCNQCSETAEVQTSGHGQPQQLAQTNNGDDSGKYKNTRSGNESKVWQKVELKLYGPYPKTVLKNEFIITIADPFSHWVVARPVPGNNHACHIAHFLYKTFCTFGFAKCSFVGVPQEILETAQCKYKEYVSRLQDAFLTCGLMEPQLTSVCGTTVHSLPFFLQENLSQCTWVGKFLDEFVETSPHAWDLELERFLFQYCTTVGRESSSPFTIMFGRNPVSYLEKDKENHNVTDEGKPAEILCKRRRLQSSLLQCRHCEEVFTSKISFRIHQRKHTEEVHCQGTLERQEPTGPAAEKVERLLERTVLRQRQRLFKHDDENKDHLPSSDKCPSQTLLVEDPLYSGNGMTDSPSCFSDNGVLSLDSDNVQNVSTSTSPQYNSARTCQEETVKSDGNTQQILENSPDNSQVTVSGKMETSVQDLRHSNDVSIVVYTETDVPDTLQTNSKGRSGSYTYKLNEKDSSGIQLEAINYPLESRNENQCEEGAPNKPNKSSTISTAAELSDVFYCDICGKFFMKKTRLITHIEQHSNPVLKCTNCSYTTKSSKLLYYHQNLHTGKFKCKICNKLFTRKIYLKYHFKDMHCKSRQLHNCEDCSARFMSLSGLKMHIETVHEPLRTYSCTFCKYTGRSTNCLASHMLRSHRKKYKCNICDYSSLTQAGLDRHERICHIPDDRQFACKHCPYRGLKRRQLLDHERIVHTQDKNRHICPVCKKSFRTQVLMKHHLPSHTDLHLYSCKGCSYTTRYRQTFHLHLKQSHPGESFKNLCNGPSEADFEAIISLALKTLGPFPASDEQNIETYYSAQVPENCPVIEDADKLVDVPDLSEHLVSQNIPCTQDTVNGCVDGQQTQIPTLSGYESPQQTETATSLELVGSALVTEAVVGSAHQLISGNTESEQAVTIIDGSGLTSDEVQTIVDLAGDISGSKQEVCHLVTLAGTDMEKTLLQISGYNLEDSKIHRVLTLVNGLVSTAEANQHTGTLLNNVMQYKSNELSTVTHISVAGNSDTSQENLVILPLGESKVAVIQNDSFSNSHLVLDEQTTLLDFVAEQSELIQQQPEKSMKQVTVYHLPQ</sequence>
<evidence type="ECO:0000256" key="6">
    <source>
        <dbReference type="SAM" id="MobiDB-lite"/>
    </source>
</evidence>
<dbReference type="PROSITE" id="PS00028">
    <property type="entry name" value="ZINC_FINGER_C2H2_1"/>
    <property type="match status" value="5"/>
</dbReference>
<dbReference type="SMART" id="SM00355">
    <property type="entry name" value="ZnF_C2H2"/>
    <property type="match status" value="10"/>
</dbReference>
<evidence type="ECO:0000256" key="5">
    <source>
        <dbReference type="PROSITE-ProRule" id="PRU00042"/>
    </source>
</evidence>
<dbReference type="OrthoDB" id="8187670at2759"/>